<organism evidence="1 2">
    <name type="scientific">Massilia yuzhufengensis</name>
    <dbReference type="NCBI Taxonomy" id="1164594"/>
    <lineage>
        <taxon>Bacteria</taxon>
        <taxon>Pseudomonadati</taxon>
        <taxon>Pseudomonadota</taxon>
        <taxon>Betaproteobacteria</taxon>
        <taxon>Burkholderiales</taxon>
        <taxon>Oxalobacteraceae</taxon>
        <taxon>Telluria group</taxon>
        <taxon>Massilia</taxon>
    </lineage>
</organism>
<name>A0A1I1P3B1_9BURK</name>
<dbReference type="OrthoDB" id="8759733at2"/>
<evidence type="ECO:0000313" key="1">
    <source>
        <dbReference type="EMBL" id="SFD01463.1"/>
    </source>
</evidence>
<sequence>MDQALHQDAYVKEISIGNGCIHVELFSGLCLSGPLRGREEAAPKTDRPRKMIVSGHEGMVGEALGMR</sequence>
<dbReference type="RefSeq" id="WP_091875036.1">
    <property type="nucleotide sequence ID" value="NZ_FOLD01000014.1"/>
</dbReference>
<keyword evidence="2" id="KW-1185">Reference proteome</keyword>
<dbReference type="STRING" id="1164594.SAMN05216204_11448"/>
<dbReference type="EMBL" id="FOLD01000014">
    <property type="protein sequence ID" value="SFD01463.1"/>
    <property type="molecule type" value="Genomic_DNA"/>
</dbReference>
<dbReference type="AlphaFoldDB" id="A0A1I1P3B1"/>
<dbReference type="Proteomes" id="UP000198639">
    <property type="component" value="Unassembled WGS sequence"/>
</dbReference>
<proteinExistence type="predicted"/>
<gene>
    <name evidence="1" type="ORF">SAMN05216204_11448</name>
</gene>
<protein>
    <submittedName>
        <fullName evidence="1">Uncharacterized protein</fullName>
    </submittedName>
</protein>
<accession>A0A1I1P3B1</accession>
<evidence type="ECO:0000313" key="2">
    <source>
        <dbReference type="Proteomes" id="UP000198639"/>
    </source>
</evidence>
<reference evidence="2" key="1">
    <citation type="submission" date="2016-10" db="EMBL/GenBank/DDBJ databases">
        <authorList>
            <person name="Varghese N."/>
            <person name="Submissions S."/>
        </authorList>
    </citation>
    <scope>NUCLEOTIDE SEQUENCE [LARGE SCALE GENOMIC DNA]</scope>
    <source>
        <strain evidence="2">CGMCC 1.12041</strain>
    </source>
</reference>